<dbReference type="Proteomes" id="UP000063063">
    <property type="component" value="Chromosome 21"/>
</dbReference>
<dbReference type="GO" id="GO:0005829">
    <property type="term" value="C:cytosol"/>
    <property type="evidence" value="ECO:0007669"/>
    <property type="project" value="TreeGrafter"/>
</dbReference>
<protein>
    <submittedName>
        <fullName evidence="2">Xanthine phosphoribosyltransferase</fullName>
        <ecNumber evidence="2">2.4.2.22</ecNumber>
        <ecNumber evidence="2">2.4.2.8</ecNumber>
    </submittedName>
</protein>
<proteinExistence type="predicted"/>
<dbReference type="GO" id="GO:0000310">
    <property type="term" value="F:xanthine phosphoribosyltransferase activity"/>
    <property type="evidence" value="ECO:0007669"/>
    <property type="project" value="UniProtKB-EC"/>
</dbReference>
<keyword evidence="3" id="KW-1185">Reference proteome</keyword>
<reference evidence="2 3" key="1">
    <citation type="journal article" date="2015" name="Sci. Rep.">
        <title>The genome of Leishmania panamensis: insights into genomics of the L. (Viannia) subgenus.</title>
        <authorList>
            <person name="Llanes A."/>
            <person name="Restrepo C.M."/>
            <person name="Vecchio G.D."/>
            <person name="Anguizola F.J."/>
            <person name="Lleonart R."/>
        </authorList>
    </citation>
    <scope>NUCLEOTIDE SEQUENCE [LARGE SCALE GENOMIC DNA]</scope>
    <source>
        <strain evidence="2 3">MHOM/PA/94/PSC-1</strain>
    </source>
</reference>
<dbReference type="VEuPathDB" id="TriTrypDB:LPMP_210970"/>
<dbReference type="GO" id="GO:0046100">
    <property type="term" value="P:hypoxanthine metabolic process"/>
    <property type="evidence" value="ECO:0007669"/>
    <property type="project" value="TreeGrafter"/>
</dbReference>
<organism evidence="2 3">
    <name type="scientific">Leishmania panamensis</name>
    <dbReference type="NCBI Taxonomy" id="5679"/>
    <lineage>
        <taxon>Eukaryota</taxon>
        <taxon>Discoba</taxon>
        <taxon>Euglenozoa</taxon>
        <taxon>Kinetoplastea</taxon>
        <taxon>Metakinetoplastina</taxon>
        <taxon>Trypanosomatida</taxon>
        <taxon>Trypanosomatidae</taxon>
        <taxon>Leishmaniinae</taxon>
        <taxon>Leishmania</taxon>
        <taxon>Leishmania guyanensis species complex</taxon>
    </lineage>
</organism>
<dbReference type="Pfam" id="PF00156">
    <property type="entry name" value="Pribosyltran"/>
    <property type="match status" value="1"/>
</dbReference>
<dbReference type="GO" id="GO:0006178">
    <property type="term" value="P:guanine salvage"/>
    <property type="evidence" value="ECO:0007669"/>
    <property type="project" value="TreeGrafter"/>
</dbReference>
<sequence length="240" mass="26855">MLSNHRCSGAVDAQGRVFVDGREYPMASSIIATEDVIQSKIKAMAQTIANDYKLLTHRDCRLPPNVATGMETVVSEAPISYDNPLIIVSVLKGSYIFTADFIRYLGDCGLPHVVDFVRLTSYNGGTRSTGRVAMLSGLKFENLRGKHVLIVEDVCDSGRTLHFLRTSIIEKYQPKSIKTLVMVNKEAAARKVDFEPEYACLSSPNKYIIGYGFEVNDRYRDLRHILILRDGEATRYPAKL</sequence>
<dbReference type="CDD" id="cd06223">
    <property type="entry name" value="PRTases_typeI"/>
    <property type="match status" value="1"/>
</dbReference>
<dbReference type="OrthoDB" id="9449045at2759"/>
<dbReference type="GO" id="GO:0000287">
    <property type="term" value="F:magnesium ion binding"/>
    <property type="evidence" value="ECO:0007669"/>
    <property type="project" value="TreeGrafter"/>
</dbReference>
<keyword evidence="2" id="KW-0328">Glycosyltransferase</keyword>
<evidence type="ECO:0000313" key="3">
    <source>
        <dbReference type="Proteomes" id="UP000063063"/>
    </source>
</evidence>
<dbReference type="SUPFAM" id="SSF53271">
    <property type="entry name" value="PRTase-like"/>
    <property type="match status" value="1"/>
</dbReference>
<dbReference type="PANTHER" id="PTHR43340:SF1">
    <property type="entry name" value="HYPOXANTHINE PHOSPHORIBOSYLTRANSFERASE"/>
    <property type="match status" value="1"/>
</dbReference>
<dbReference type="InterPro" id="IPR029057">
    <property type="entry name" value="PRTase-like"/>
</dbReference>
<dbReference type="InterPro" id="IPR050408">
    <property type="entry name" value="HGPRT"/>
</dbReference>
<keyword evidence="2" id="KW-0808">Transferase</keyword>
<dbReference type="AlphaFoldDB" id="A0A088RQ40"/>
<dbReference type="EC" id="2.4.2.8" evidence="2"/>
<dbReference type="eggNOG" id="KOG3367">
    <property type="taxonomic scope" value="Eukaryota"/>
</dbReference>
<dbReference type="InterPro" id="IPR000836">
    <property type="entry name" value="PRTase_dom"/>
</dbReference>
<dbReference type="VEuPathDB" id="TriTrypDB:LPAL13_210013700"/>
<gene>
    <name evidence="2" type="primary">XRPT</name>
    <name evidence="2" type="ORF">LPMP_210970</name>
</gene>
<dbReference type="PANTHER" id="PTHR43340">
    <property type="entry name" value="HYPOXANTHINE-GUANINE PHOSPHORIBOSYLTRANSFERASE"/>
    <property type="match status" value="1"/>
</dbReference>
<dbReference type="EMBL" id="CP009390">
    <property type="protein sequence ID" value="AIN98177.1"/>
    <property type="molecule type" value="Genomic_DNA"/>
</dbReference>
<dbReference type="RefSeq" id="XP_010698884.1">
    <property type="nucleotide sequence ID" value="XM_010700582.1"/>
</dbReference>
<dbReference type="Gene3D" id="3.40.50.2020">
    <property type="match status" value="1"/>
</dbReference>
<evidence type="ECO:0000259" key="1">
    <source>
        <dbReference type="Pfam" id="PF00156"/>
    </source>
</evidence>
<dbReference type="FunFam" id="3.40.50.2020:FF:000046">
    <property type="entry name" value="Hypoxanthine-guanine phosphoribosyltransferase"/>
    <property type="match status" value="1"/>
</dbReference>
<accession>A0A088RQ40</accession>
<dbReference type="KEGG" id="lpan:LPMP_210970"/>
<dbReference type="GO" id="GO:0032263">
    <property type="term" value="P:GMP salvage"/>
    <property type="evidence" value="ECO:0007669"/>
    <property type="project" value="TreeGrafter"/>
</dbReference>
<evidence type="ECO:0000313" key="2">
    <source>
        <dbReference type="EMBL" id="AIN98177.1"/>
    </source>
</evidence>
<dbReference type="GO" id="GO:0032264">
    <property type="term" value="P:IMP salvage"/>
    <property type="evidence" value="ECO:0007669"/>
    <property type="project" value="TreeGrafter"/>
</dbReference>
<dbReference type="EC" id="2.4.2.22" evidence="2"/>
<name>A0A088RQ40_LEIPA</name>
<feature type="domain" description="Phosphoribosyltransferase" evidence="1">
    <location>
        <begin position="82"/>
        <end position="195"/>
    </location>
</feature>
<dbReference type="GO" id="GO:0004422">
    <property type="term" value="F:hypoxanthine phosphoribosyltransferase activity"/>
    <property type="evidence" value="ECO:0007669"/>
    <property type="project" value="TreeGrafter"/>
</dbReference>
<dbReference type="GeneID" id="22574919"/>